<evidence type="ECO:0000259" key="12">
    <source>
        <dbReference type="SMART" id="SM00836"/>
    </source>
</evidence>
<dbReference type="SUPFAM" id="SSF47323">
    <property type="entry name" value="Anticodon-binding domain of a subclass of class I aminoacyl-tRNA synthetases"/>
    <property type="match status" value="1"/>
</dbReference>
<evidence type="ECO:0000259" key="13">
    <source>
        <dbReference type="SMART" id="SM01016"/>
    </source>
</evidence>
<dbReference type="InterPro" id="IPR001278">
    <property type="entry name" value="Arg-tRNA-ligase"/>
</dbReference>
<accession>A0ABM1EUH3</accession>
<keyword evidence="5 9" id="KW-0067">ATP-binding</keyword>
<evidence type="ECO:0000256" key="4">
    <source>
        <dbReference type="ARBA" id="ARBA00022741"/>
    </source>
</evidence>
<sequence>MFPRLQLQDLSPDTDFHCTDLPALLRERRLRFDKDEELKRRKRTAESCWLQRGDARRDARWRSQSATVLESCRLPSGSTRPLEISRTRRARESCLPVAHALSSVRLELEERQDCSRRTRDANHATGELHWRTVPQPGRHGRLRTTRSASACSHVGFGVVLAATTEEASKDAAPDSNSPASTNLPTTVSPRDVAAAIVANLPRNDVTEEGAEVAGPGFVNVRLRRSFVARRLADALARGPRAPAARRLRRVCIDMSSPNVAREMHVGHLRSTIIGEGVARLLAFVGHEVEKVNHVGDWGTQFGMLIAHLADCFPDYNYKTSPPTPLPIADLQSFYRESKVRFDKDEEFKRRAYAEVVRLQRGDADATRAWSLICDVSRCDFERIYERLGISDLVERGESFYQSRMVDVVRELEERGLLQEDEGRKIMFPPGRPIPLTVVKSDGGYTYDTSDLAAIRHRIVEDRRDWIVYVVDSGQGVHLENVFAGAAMAGWYDLERERVQHVGFGVVLGDDRKKFKTRSGATVRLSDLLDEGVRRADAKLREKEREKALTEEELRRARDAIAYGCMKYADLSHCRTNDYVFSFDKMLEDHGNTAVYLLYAHARIKSIARSAGVDVAAETARGTSVSLAHEREWRLAKTLLLFGEVVARAADDLMLHSICEYMYDIACRFSEFYERCYCIERREDGTVASAVNVGRVLLCEATAATPVACAAPQSVGHPTAVDKGCEGDTLHRLSSCAGFYILGHRRARLDKIEGDRPPPTLALLPQS</sequence>
<keyword evidence="14" id="KW-1185">Reference proteome</keyword>
<evidence type="ECO:0000256" key="3">
    <source>
        <dbReference type="ARBA" id="ARBA00022598"/>
    </source>
</evidence>
<evidence type="ECO:0000256" key="9">
    <source>
        <dbReference type="RuleBase" id="RU363038"/>
    </source>
</evidence>
<evidence type="ECO:0000256" key="2">
    <source>
        <dbReference type="ARBA" id="ARBA00012837"/>
    </source>
</evidence>
<evidence type="ECO:0000256" key="11">
    <source>
        <dbReference type="SAM" id="MobiDB-lite"/>
    </source>
</evidence>
<dbReference type="SMART" id="SM01016">
    <property type="entry name" value="Arg_tRNA_synt_N"/>
    <property type="match status" value="1"/>
</dbReference>
<evidence type="ECO:0000256" key="6">
    <source>
        <dbReference type="ARBA" id="ARBA00022917"/>
    </source>
</evidence>
<dbReference type="Pfam" id="PF03485">
    <property type="entry name" value="Arg_tRNA_synt_N"/>
    <property type="match status" value="1"/>
</dbReference>
<keyword evidence="7 9" id="KW-0030">Aminoacyl-tRNA synthetase</keyword>
<dbReference type="SMART" id="SM00836">
    <property type="entry name" value="DALR_1"/>
    <property type="match status" value="1"/>
</dbReference>
<keyword evidence="4 9" id="KW-0547">Nucleotide-binding</keyword>
<evidence type="ECO:0000256" key="5">
    <source>
        <dbReference type="ARBA" id="ARBA00022840"/>
    </source>
</evidence>
<protein>
    <recommendedName>
        <fullName evidence="2">arginine--tRNA ligase</fullName>
        <ecNumber evidence="2">6.1.1.19</ecNumber>
    </recommendedName>
</protein>
<dbReference type="CDD" id="cd00671">
    <property type="entry name" value="ArgRS_core"/>
    <property type="match status" value="1"/>
</dbReference>
<dbReference type="SUPFAM" id="SSF55190">
    <property type="entry name" value="Arginyl-tRNA synthetase (ArgRS), N-terminal 'additional' domain"/>
    <property type="match status" value="1"/>
</dbReference>
<dbReference type="InterPro" id="IPR014729">
    <property type="entry name" value="Rossmann-like_a/b/a_fold"/>
</dbReference>
<feature type="coiled-coil region" evidence="10">
    <location>
        <begin position="532"/>
        <end position="559"/>
    </location>
</feature>
<reference evidence="15" key="1">
    <citation type="submission" date="2025-08" db="UniProtKB">
        <authorList>
            <consortium name="RefSeq"/>
        </authorList>
    </citation>
    <scope>IDENTIFICATION</scope>
</reference>
<evidence type="ECO:0000313" key="14">
    <source>
        <dbReference type="Proteomes" id="UP000695022"/>
    </source>
</evidence>
<feature type="domain" description="Arginyl tRNA synthetase N-terminal" evidence="13">
    <location>
        <begin position="158"/>
        <end position="222"/>
    </location>
</feature>
<dbReference type="InterPro" id="IPR035684">
    <property type="entry name" value="ArgRS_core"/>
</dbReference>
<feature type="domain" description="DALR anticodon binding" evidence="12">
    <location>
        <begin position="596"/>
        <end position="704"/>
    </location>
</feature>
<keyword evidence="3 9" id="KW-0436">Ligase</keyword>
<dbReference type="EC" id="6.1.1.19" evidence="2"/>
<proteinExistence type="inferred from homology"/>
<dbReference type="NCBIfam" id="TIGR00456">
    <property type="entry name" value="argS"/>
    <property type="match status" value="1"/>
</dbReference>
<feature type="compositionally biased region" description="Polar residues" evidence="11">
    <location>
        <begin position="174"/>
        <end position="186"/>
    </location>
</feature>
<keyword evidence="6 9" id="KW-0648">Protein biosynthesis</keyword>
<dbReference type="InterPro" id="IPR008909">
    <property type="entry name" value="DALR_anticod-bd"/>
</dbReference>
<evidence type="ECO:0000256" key="1">
    <source>
        <dbReference type="ARBA" id="ARBA00005594"/>
    </source>
</evidence>
<dbReference type="InterPro" id="IPR036695">
    <property type="entry name" value="Arg-tRNA-synth_N_sf"/>
</dbReference>
<evidence type="ECO:0000256" key="10">
    <source>
        <dbReference type="SAM" id="Coils"/>
    </source>
</evidence>
<evidence type="ECO:0000256" key="8">
    <source>
        <dbReference type="ARBA" id="ARBA00049339"/>
    </source>
</evidence>
<dbReference type="Pfam" id="PF05746">
    <property type="entry name" value="DALR_1"/>
    <property type="match status" value="1"/>
</dbReference>
<comment type="similarity">
    <text evidence="1 9">Belongs to the class-I aminoacyl-tRNA synthetase family.</text>
</comment>
<keyword evidence="10" id="KW-0175">Coiled coil</keyword>
<dbReference type="InterPro" id="IPR005148">
    <property type="entry name" value="Arg-tRNA-synth_N"/>
</dbReference>
<dbReference type="Gene3D" id="3.40.50.620">
    <property type="entry name" value="HUPs"/>
    <property type="match status" value="1"/>
</dbReference>
<dbReference type="Gene3D" id="1.10.730.10">
    <property type="entry name" value="Isoleucyl-tRNA Synthetase, Domain 1"/>
    <property type="match status" value="1"/>
</dbReference>
<gene>
    <name evidence="15" type="primary">LOC106815840</name>
</gene>
<dbReference type="Gene3D" id="3.30.1360.70">
    <property type="entry name" value="Arginyl tRNA synthetase N-terminal domain"/>
    <property type="match status" value="1"/>
</dbReference>
<organism evidence="14 15">
    <name type="scientific">Priapulus caudatus</name>
    <name type="common">Priapulid worm</name>
    <dbReference type="NCBI Taxonomy" id="37621"/>
    <lineage>
        <taxon>Eukaryota</taxon>
        <taxon>Metazoa</taxon>
        <taxon>Ecdysozoa</taxon>
        <taxon>Scalidophora</taxon>
        <taxon>Priapulida</taxon>
        <taxon>Priapulimorpha</taxon>
        <taxon>Priapulimorphida</taxon>
        <taxon>Priapulidae</taxon>
        <taxon>Priapulus</taxon>
    </lineage>
</organism>
<dbReference type="PANTHER" id="PTHR11956:SF5">
    <property type="entry name" value="ARGININE--TRNA LIGASE, CYTOPLASMIC"/>
    <property type="match status" value="1"/>
</dbReference>
<dbReference type="Pfam" id="PF00750">
    <property type="entry name" value="tRNA-synt_1d"/>
    <property type="match status" value="1"/>
</dbReference>
<dbReference type="PRINTS" id="PR01038">
    <property type="entry name" value="TRNASYNTHARG"/>
</dbReference>
<name>A0ABM1EUH3_PRICU</name>
<dbReference type="GeneID" id="106815840"/>
<dbReference type="RefSeq" id="XP_014675844.1">
    <property type="nucleotide sequence ID" value="XM_014820358.1"/>
</dbReference>
<dbReference type="InterPro" id="IPR009080">
    <property type="entry name" value="tRNAsynth_Ia_anticodon-bd"/>
</dbReference>
<dbReference type="PANTHER" id="PTHR11956">
    <property type="entry name" value="ARGINYL-TRNA SYNTHETASE"/>
    <property type="match status" value="1"/>
</dbReference>
<dbReference type="Proteomes" id="UP000695022">
    <property type="component" value="Unplaced"/>
</dbReference>
<evidence type="ECO:0000313" key="15">
    <source>
        <dbReference type="RefSeq" id="XP_014675844.1"/>
    </source>
</evidence>
<feature type="region of interest" description="Disordered" evidence="11">
    <location>
        <begin position="167"/>
        <end position="186"/>
    </location>
</feature>
<comment type="catalytic activity">
    <reaction evidence="8">
        <text>tRNA(Arg) + L-arginine + ATP = L-arginyl-tRNA(Arg) + AMP + diphosphate</text>
        <dbReference type="Rhea" id="RHEA:20301"/>
        <dbReference type="Rhea" id="RHEA-COMP:9658"/>
        <dbReference type="Rhea" id="RHEA-COMP:9673"/>
        <dbReference type="ChEBI" id="CHEBI:30616"/>
        <dbReference type="ChEBI" id="CHEBI:32682"/>
        <dbReference type="ChEBI" id="CHEBI:33019"/>
        <dbReference type="ChEBI" id="CHEBI:78442"/>
        <dbReference type="ChEBI" id="CHEBI:78513"/>
        <dbReference type="ChEBI" id="CHEBI:456215"/>
        <dbReference type="EC" id="6.1.1.19"/>
    </reaction>
</comment>
<dbReference type="SUPFAM" id="SSF52374">
    <property type="entry name" value="Nucleotidylyl transferase"/>
    <property type="match status" value="1"/>
</dbReference>
<evidence type="ECO:0000256" key="7">
    <source>
        <dbReference type="ARBA" id="ARBA00023146"/>
    </source>
</evidence>